<dbReference type="Proteomes" id="UP000247459">
    <property type="component" value="Unassembled WGS sequence"/>
</dbReference>
<gene>
    <name evidence="1" type="ORF">PIL02S_00501</name>
</gene>
<evidence type="ECO:0000313" key="2">
    <source>
        <dbReference type="Proteomes" id="UP000247459"/>
    </source>
</evidence>
<accession>A0A2W0CFZ0</accession>
<organism evidence="1 2">
    <name type="scientific">Paenibacillus illinoisensis</name>
    <dbReference type="NCBI Taxonomy" id="59845"/>
    <lineage>
        <taxon>Bacteria</taxon>
        <taxon>Bacillati</taxon>
        <taxon>Bacillota</taxon>
        <taxon>Bacilli</taxon>
        <taxon>Bacillales</taxon>
        <taxon>Paenibacillaceae</taxon>
        <taxon>Paenibacillus</taxon>
    </lineage>
</organism>
<comment type="caution">
    <text evidence="1">The sequence shown here is derived from an EMBL/GenBank/DDBJ whole genome shotgun (WGS) entry which is preliminary data.</text>
</comment>
<name>A0A2W0CFZ0_9BACL</name>
<sequence length="129" mass="14907">MISNVFTALIGAALYTILIFTERQTDGGMDNIFSTGLFYIFMISLPFFCLSIIITSLIVWIRDRLKNKLNTFSLMLFYLLVAIVFSVVFYFIHQTFFQTNVILGLTALLPLMIFGILYENYITKARERS</sequence>
<reference evidence="1 2" key="1">
    <citation type="submission" date="2018-01" db="EMBL/GenBank/DDBJ databases">
        <title>Genome sequence of the PGP bacterium Paenibacillus illinoisensis E3.</title>
        <authorList>
            <person name="Rolli E."/>
            <person name="Marasco R."/>
            <person name="Bessem C."/>
            <person name="Michoud G."/>
            <person name="Gaiarsa S."/>
            <person name="Borin S."/>
            <person name="Daffonchio D."/>
        </authorList>
    </citation>
    <scope>NUCLEOTIDE SEQUENCE [LARGE SCALE GENOMIC DNA]</scope>
    <source>
        <strain evidence="1 2">E3</strain>
    </source>
</reference>
<dbReference type="EMBL" id="PRLG01000003">
    <property type="protein sequence ID" value="PYY30954.1"/>
    <property type="molecule type" value="Genomic_DNA"/>
</dbReference>
<proteinExistence type="predicted"/>
<dbReference type="AlphaFoldDB" id="A0A2W0CFZ0"/>
<evidence type="ECO:0000313" key="1">
    <source>
        <dbReference type="EMBL" id="PYY30954.1"/>
    </source>
</evidence>
<protein>
    <submittedName>
        <fullName evidence="1">Uncharacterized protein</fullName>
    </submittedName>
</protein>